<keyword evidence="3" id="KW-1185">Reference proteome</keyword>
<dbReference type="EMBL" id="KL596636">
    <property type="protein sequence ID" value="KER32196.1"/>
    <property type="molecule type" value="Genomic_DNA"/>
</dbReference>
<evidence type="ECO:0000313" key="2">
    <source>
        <dbReference type="EMBL" id="KER32196.1"/>
    </source>
</evidence>
<dbReference type="OrthoDB" id="6287771at2759"/>
<feature type="region of interest" description="Disordered" evidence="1">
    <location>
        <begin position="251"/>
        <end position="270"/>
    </location>
</feature>
<dbReference type="GeneID" id="20315819"/>
<gene>
    <name evidence="2" type="ORF">T265_01631</name>
</gene>
<evidence type="ECO:0000313" key="3">
    <source>
        <dbReference type="Proteomes" id="UP000054324"/>
    </source>
</evidence>
<name>A0A074ZYS1_OPIVI</name>
<accession>A0A074ZYS1</accession>
<sequence length="323" mass="36893">MRSHLSDVIGVPDSSNEKGCCISGFRRSTRVRKPMEYAGRHHHHHHHRRQHDISVQHQCFTAVQLYVGWDTARAPTPRQEDDQGPQPKPLAQKPNRKAAVLAGNANVLPFLRNKSPHVPTPNLEGQETVFVRPLTIDQPGMRDSVCRGTLSSIAQWIAEMRKPSHHGKVQSLRDGTGRRTFSCSTPSVPCCDFTRNKYEGRYNARFPEPRHEQCRCTCQVWNTDILVSESQQISFSCSTLSVPGCHATRRRHESWDAARSPKPKERGEAEVGFEPRTFRSVNSRSNHLVHLAPANPNRRYLFPSSYKVNFRRQCTPAERFPFF</sequence>
<dbReference type="RefSeq" id="XP_009163961.1">
    <property type="nucleotide sequence ID" value="XM_009165697.1"/>
</dbReference>
<reference evidence="2 3" key="1">
    <citation type="submission" date="2013-11" db="EMBL/GenBank/DDBJ databases">
        <title>Opisthorchis viverrini - life in the bile duct.</title>
        <authorList>
            <person name="Young N.D."/>
            <person name="Nagarajan N."/>
            <person name="Lin S.J."/>
            <person name="Korhonen P.K."/>
            <person name="Jex A.R."/>
            <person name="Hall R.S."/>
            <person name="Safavi-Hemami H."/>
            <person name="Kaewkong W."/>
            <person name="Bertrand D."/>
            <person name="Gao S."/>
            <person name="Seet Q."/>
            <person name="Wongkham S."/>
            <person name="Teh B.T."/>
            <person name="Wongkham C."/>
            <person name="Intapan P.M."/>
            <person name="Maleewong W."/>
            <person name="Yang X."/>
            <person name="Hu M."/>
            <person name="Wang Z."/>
            <person name="Hofmann A."/>
            <person name="Sternberg P.W."/>
            <person name="Tan P."/>
            <person name="Wang J."/>
            <person name="Gasser R.B."/>
        </authorList>
    </citation>
    <scope>NUCLEOTIDE SEQUENCE [LARGE SCALE GENOMIC DNA]</scope>
</reference>
<dbReference type="KEGG" id="ovi:T265_01631"/>
<proteinExistence type="predicted"/>
<dbReference type="CTD" id="20315819"/>
<protein>
    <submittedName>
        <fullName evidence="2">Uncharacterized protein</fullName>
    </submittedName>
</protein>
<evidence type="ECO:0000256" key="1">
    <source>
        <dbReference type="SAM" id="MobiDB-lite"/>
    </source>
</evidence>
<dbReference type="Proteomes" id="UP000054324">
    <property type="component" value="Unassembled WGS sequence"/>
</dbReference>
<organism evidence="2 3">
    <name type="scientific">Opisthorchis viverrini</name>
    <name type="common">Southeast Asian liver fluke</name>
    <dbReference type="NCBI Taxonomy" id="6198"/>
    <lineage>
        <taxon>Eukaryota</taxon>
        <taxon>Metazoa</taxon>
        <taxon>Spiralia</taxon>
        <taxon>Lophotrochozoa</taxon>
        <taxon>Platyhelminthes</taxon>
        <taxon>Trematoda</taxon>
        <taxon>Digenea</taxon>
        <taxon>Opisthorchiida</taxon>
        <taxon>Opisthorchiata</taxon>
        <taxon>Opisthorchiidae</taxon>
        <taxon>Opisthorchis</taxon>
    </lineage>
</organism>
<dbReference type="AlphaFoldDB" id="A0A074ZYS1"/>
<feature type="region of interest" description="Disordered" evidence="1">
    <location>
        <begin position="74"/>
        <end position="95"/>
    </location>
</feature>